<evidence type="ECO:0000256" key="8">
    <source>
        <dbReference type="PROSITE-ProRule" id="PRU01026"/>
    </source>
</evidence>
<protein>
    <recommendedName>
        <fullName evidence="7">Ribosomal RNA small subunit methyltransferase A</fullName>
        <ecNumber evidence="7">2.1.1.182</ecNumber>
    </recommendedName>
    <alternativeName>
        <fullName evidence="7">16S rRNA (adenine(1518)-N(6)/adenine(1519)-N(6))-dimethyltransferase</fullName>
    </alternativeName>
    <alternativeName>
        <fullName evidence="7">16S rRNA dimethyladenosine transferase</fullName>
    </alternativeName>
    <alternativeName>
        <fullName evidence="7">16S rRNA dimethylase</fullName>
    </alternativeName>
    <alternativeName>
        <fullName evidence="7">S-adenosylmethionine-6-N', N'-adenosyl(rRNA) dimethyltransferase</fullName>
    </alternativeName>
</protein>
<dbReference type="AlphaFoldDB" id="A0A9W6GFP3"/>
<feature type="binding site" evidence="7 8">
    <location>
        <position position="63"/>
    </location>
    <ligand>
        <name>S-adenosyl-L-methionine</name>
        <dbReference type="ChEBI" id="CHEBI:59789"/>
    </ligand>
</feature>
<dbReference type="Proteomes" id="UP001144297">
    <property type="component" value="Unassembled WGS sequence"/>
</dbReference>
<dbReference type="HAMAP" id="MF_00607">
    <property type="entry name" value="16SrRNA_methyltr_A"/>
    <property type="match status" value="1"/>
</dbReference>
<name>A0A9W6GFP3_9BACT</name>
<keyword evidence="6 7" id="KW-0694">RNA-binding</keyword>
<reference evidence="10" key="1">
    <citation type="submission" date="2022-12" db="EMBL/GenBank/DDBJ databases">
        <title>Reference genome sequencing for broad-spectrum identification of bacterial and archaeal isolates by mass spectrometry.</title>
        <authorList>
            <person name="Sekiguchi Y."/>
            <person name="Tourlousse D.M."/>
        </authorList>
    </citation>
    <scope>NUCLEOTIDE SEQUENCE</scope>
    <source>
        <strain evidence="10">TSL-P1</strain>
    </source>
</reference>
<dbReference type="GO" id="GO:0052908">
    <property type="term" value="F:16S rRNA (adenine(1518)-N(6)/adenine(1519)-N(6))-dimethyltransferase activity"/>
    <property type="evidence" value="ECO:0007669"/>
    <property type="project" value="UniProtKB-EC"/>
</dbReference>
<feature type="binding site" evidence="7 8">
    <location>
        <position position="105"/>
    </location>
    <ligand>
        <name>S-adenosyl-L-methionine</name>
        <dbReference type="ChEBI" id="CHEBI:59789"/>
    </ligand>
</feature>
<organism evidence="10 11">
    <name type="scientific">Thermodesulfovibrio yellowstonii</name>
    <dbReference type="NCBI Taxonomy" id="28262"/>
    <lineage>
        <taxon>Bacteria</taxon>
        <taxon>Pseudomonadati</taxon>
        <taxon>Nitrospirota</taxon>
        <taxon>Thermodesulfovibrionia</taxon>
        <taxon>Thermodesulfovibrionales</taxon>
        <taxon>Thermodesulfovibrionaceae</taxon>
        <taxon>Thermodesulfovibrio</taxon>
    </lineage>
</organism>
<dbReference type="PANTHER" id="PTHR11727">
    <property type="entry name" value="DIMETHYLADENOSINE TRANSFERASE"/>
    <property type="match status" value="1"/>
</dbReference>
<evidence type="ECO:0000256" key="5">
    <source>
        <dbReference type="ARBA" id="ARBA00022691"/>
    </source>
</evidence>
<dbReference type="EC" id="2.1.1.182" evidence="7"/>
<dbReference type="InterPro" id="IPR001737">
    <property type="entry name" value="KsgA/Erm"/>
</dbReference>
<gene>
    <name evidence="7 10" type="primary">rsmA</name>
    <name evidence="7" type="synonym">ksgA</name>
    <name evidence="10" type="ORF">TISLANDTSLP1_07460</name>
</gene>
<evidence type="ECO:0000259" key="9">
    <source>
        <dbReference type="SMART" id="SM00650"/>
    </source>
</evidence>
<accession>A0A9W6GFP3</accession>
<evidence type="ECO:0000256" key="2">
    <source>
        <dbReference type="ARBA" id="ARBA00022552"/>
    </source>
</evidence>
<feature type="binding site" evidence="7 8">
    <location>
        <position position="42"/>
    </location>
    <ligand>
        <name>S-adenosyl-L-methionine</name>
        <dbReference type="ChEBI" id="CHEBI:59789"/>
    </ligand>
</feature>
<keyword evidence="2 7" id="KW-0698">rRNA processing</keyword>
<dbReference type="Pfam" id="PF00398">
    <property type="entry name" value="RrnaAD"/>
    <property type="match status" value="1"/>
</dbReference>
<comment type="caution">
    <text evidence="7 8">Lacks conserved residue(s) required for the propagation of feature annotation.</text>
</comment>
<comment type="similarity">
    <text evidence="7">Belongs to the class I-like SAM-binding methyltransferase superfamily. rRNA adenine N(6)-methyltransferase family. RsmA subfamily.</text>
</comment>
<dbReference type="PROSITE" id="PS51689">
    <property type="entry name" value="SAM_RNA_A_N6_MT"/>
    <property type="match status" value="1"/>
</dbReference>
<comment type="catalytic activity">
    <reaction evidence="7">
        <text>adenosine(1518)/adenosine(1519) in 16S rRNA + 4 S-adenosyl-L-methionine = N(6)-dimethyladenosine(1518)/N(6)-dimethyladenosine(1519) in 16S rRNA + 4 S-adenosyl-L-homocysteine + 4 H(+)</text>
        <dbReference type="Rhea" id="RHEA:19609"/>
        <dbReference type="Rhea" id="RHEA-COMP:10232"/>
        <dbReference type="Rhea" id="RHEA-COMP:10233"/>
        <dbReference type="ChEBI" id="CHEBI:15378"/>
        <dbReference type="ChEBI" id="CHEBI:57856"/>
        <dbReference type="ChEBI" id="CHEBI:59789"/>
        <dbReference type="ChEBI" id="CHEBI:74411"/>
        <dbReference type="ChEBI" id="CHEBI:74493"/>
        <dbReference type="EC" id="2.1.1.182"/>
    </reaction>
</comment>
<dbReference type="PROSITE" id="PS01131">
    <property type="entry name" value="RRNA_A_DIMETH"/>
    <property type="match status" value="1"/>
</dbReference>
<keyword evidence="11" id="KW-1185">Reference proteome</keyword>
<evidence type="ECO:0000313" key="11">
    <source>
        <dbReference type="Proteomes" id="UP001144297"/>
    </source>
</evidence>
<evidence type="ECO:0000256" key="7">
    <source>
        <dbReference type="HAMAP-Rule" id="MF_00607"/>
    </source>
</evidence>
<dbReference type="NCBIfam" id="TIGR00755">
    <property type="entry name" value="ksgA"/>
    <property type="match status" value="1"/>
</dbReference>
<evidence type="ECO:0000256" key="3">
    <source>
        <dbReference type="ARBA" id="ARBA00022603"/>
    </source>
</evidence>
<dbReference type="InterPro" id="IPR020598">
    <property type="entry name" value="rRNA_Ade_methylase_Trfase_N"/>
</dbReference>
<dbReference type="CDD" id="cd02440">
    <property type="entry name" value="AdoMet_MTases"/>
    <property type="match status" value="1"/>
</dbReference>
<dbReference type="InterPro" id="IPR011530">
    <property type="entry name" value="rRNA_adenine_dimethylase"/>
</dbReference>
<feature type="domain" description="Ribosomal RNA adenine methylase transferase N-terminal" evidence="9">
    <location>
        <begin position="22"/>
        <end position="189"/>
    </location>
</feature>
<comment type="function">
    <text evidence="7">Specifically dimethylates two adjacent adenosines (A1518 and A1519) in the loop of a conserved hairpin near the 3'-end of 16S rRNA in the 30S particle. May play a critical role in biogenesis of 30S subunits.</text>
</comment>
<evidence type="ECO:0000256" key="6">
    <source>
        <dbReference type="ARBA" id="ARBA00022884"/>
    </source>
</evidence>
<comment type="subcellular location">
    <subcellularLocation>
        <location evidence="7">Cytoplasm</location>
    </subcellularLocation>
</comment>
<dbReference type="Gene3D" id="3.40.50.150">
    <property type="entry name" value="Vaccinia Virus protein VP39"/>
    <property type="match status" value="1"/>
</dbReference>
<comment type="caution">
    <text evidence="10">The sequence shown here is derived from an EMBL/GenBank/DDBJ whole genome shotgun (WGS) entry which is preliminary data.</text>
</comment>
<sequence>MHKTISKKKPKLGQHFLRNAEILEKIVKVSEINSNDKVVEIGAGMGDLTEILFKNAKEVIAIEIDPVLYKILKERFYGKENLVLINENALKFPYEEIGQFKVVANIPYYITKPIIFKLLKLKNLISMTLTIQKEVAERLAAKPSTKAYSALSIIAQYYTQAEIKFYIPASFFSPPPEVESAVIKMDRRDKSPVEVIDEKLFFKIVKSAFGQRRKMISNSLKSIIDEPKEFLIKIGINPIKRPEELSIEDFAFISNELCKICKK</sequence>
<keyword evidence="3 7" id="KW-0489">Methyltransferase</keyword>
<evidence type="ECO:0000256" key="1">
    <source>
        <dbReference type="ARBA" id="ARBA00022490"/>
    </source>
</evidence>
<feature type="binding site" evidence="7 8">
    <location>
        <position position="15"/>
    </location>
    <ligand>
        <name>S-adenosyl-L-methionine</name>
        <dbReference type="ChEBI" id="CHEBI:59789"/>
    </ligand>
</feature>
<dbReference type="InterPro" id="IPR023165">
    <property type="entry name" value="rRNA_Ade_diMease-like_C"/>
</dbReference>
<dbReference type="SUPFAM" id="SSF53335">
    <property type="entry name" value="S-adenosyl-L-methionine-dependent methyltransferases"/>
    <property type="match status" value="1"/>
</dbReference>
<feature type="binding site" evidence="7 8">
    <location>
        <position position="17"/>
    </location>
    <ligand>
        <name>S-adenosyl-L-methionine</name>
        <dbReference type="ChEBI" id="CHEBI:59789"/>
    </ligand>
</feature>
<proteinExistence type="inferred from homology"/>
<dbReference type="InterPro" id="IPR020596">
    <property type="entry name" value="rRNA_Ade_Mease_Trfase_CS"/>
</dbReference>
<keyword evidence="4 7" id="KW-0808">Transferase</keyword>
<dbReference type="InterPro" id="IPR029063">
    <property type="entry name" value="SAM-dependent_MTases_sf"/>
</dbReference>
<dbReference type="PANTHER" id="PTHR11727:SF7">
    <property type="entry name" value="DIMETHYLADENOSINE TRANSFERASE-RELATED"/>
    <property type="match status" value="1"/>
</dbReference>
<dbReference type="Gene3D" id="1.10.8.100">
    <property type="entry name" value="Ribosomal RNA adenine dimethylase-like, domain 2"/>
    <property type="match status" value="1"/>
</dbReference>
<evidence type="ECO:0000256" key="4">
    <source>
        <dbReference type="ARBA" id="ARBA00022679"/>
    </source>
</evidence>
<dbReference type="SMART" id="SM00650">
    <property type="entry name" value="rADc"/>
    <property type="match status" value="1"/>
</dbReference>
<dbReference type="GO" id="GO:0003723">
    <property type="term" value="F:RNA binding"/>
    <property type="evidence" value="ECO:0007669"/>
    <property type="project" value="UniProtKB-UniRule"/>
</dbReference>
<keyword evidence="5 7" id="KW-0949">S-adenosyl-L-methionine</keyword>
<evidence type="ECO:0000313" key="10">
    <source>
        <dbReference type="EMBL" id="GLI53053.1"/>
    </source>
</evidence>
<dbReference type="GO" id="GO:0005829">
    <property type="term" value="C:cytosol"/>
    <property type="evidence" value="ECO:0007669"/>
    <property type="project" value="TreeGrafter"/>
</dbReference>
<dbReference type="FunFam" id="3.40.50.150:FF:000023">
    <property type="entry name" value="Ribosomal RNA small subunit methyltransferase A"/>
    <property type="match status" value="1"/>
</dbReference>
<dbReference type="FunFam" id="1.10.8.100:FF:000001">
    <property type="entry name" value="Ribosomal RNA small subunit methyltransferase A"/>
    <property type="match status" value="1"/>
</dbReference>
<dbReference type="EMBL" id="BSDX01000001">
    <property type="protein sequence ID" value="GLI53053.1"/>
    <property type="molecule type" value="Genomic_DNA"/>
</dbReference>
<keyword evidence="1 7" id="KW-0963">Cytoplasm</keyword>